<dbReference type="Proteomes" id="UP000807342">
    <property type="component" value="Unassembled WGS sequence"/>
</dbReference>
<comment type="caution">
    <text evidence="1">The sequence shown here is derived from an EMBL/GenBank/DDBJ whole genome shotgun (WGS) entry which is preliminary data.</text>
</comment>
<name>A0A9P5X4H1_9AGAR</name>
<sequence>MKFLTSKSRKFFTSMFGNKVNIEREDRTFLLIGTYGSDIDLFADVIMDDPNHRTPLDRKDTSIRVIRRTIPGINGTVALVVAPGIDTGDREDRVIKQVRKQLKKRQACLLPHRNRRRDDPYVDHILVFPQDPLQVRPKPAENRGQLLASLCRETGDSTVGTKVIPILKDEAIEGRSLQICESWSPYMGNAIGNQVFRGTKDSACAILQTVIEGGRA</sequence>
<proteinExistence type="predicted"/>
<gene>
    <name evidence="1" type="ORF">P691DRAFT_764241</name>
</gene>
<evidence type="ECO:0000313" key="2">
    <source>
        <dbReference type="Proteomes" id="UP000807342"/>
    </source>
</evidence>
<dbReference type="EMBL" id="MU151470">
    <property type="protein sequence ID" value="KAF9443474.1"/>
    <property type="molecule type" value="Genomic_DNA"/>
</dbReference>
<reference evidence="1" key="1">
    <citation type="submission" date="2020-11" db="EMBL/GenBank/DDBJ databases">
        <authorList>
            <consortium name="DOE Joint Genome Institute"/>
            <person name="Ahrendt S."/>
            <person name="Riley R."/>
            <person name="Andreopoulos W."/>
            <person name="Labutti K."/>
            <person name="Pangilinan J."/>
            <person name="Ruiz-Duenas F.J."/>
            <person name="Barrasa J.M."/>
            <person name="Sanchez-Garcia M."/>
            <person name="Camarero S."/>
            <person name="Miyauchi S."/>
            <person name="Serrano A."/>
            <person name="Linde D."/>
            <person name="Babiker R."/>
            <person name="Drula E."/>
            <person name="Ayuso-Fernandez I."/>
            <person name="Pacheco R."/>
            <person name="Padilla G."/>
            <person name="Ferreira P."/>
            <person name="Barriuso J."/>
            <person name="Kellner H."/>
            <person name="Castanera R."/>
            <person name="Alfaro M."/>
            <person name="Ramirez L."/>
            <person name="Pisabarro A.G."/>
            <person name="Kuo A."/>
            <person name="Tritt A."/>
            <person name="Lipzen A."/>
            <person name="He G."/>
            <person name="Yan M."/>
            <person name="Ng V."/>
            <person name="Cullen D."/>
            <person name="Martin F."/>
            <person name="Rosso M.-N."/>
            <person name="Henrissat B."/>
            <person name="Hibbett D."/>
            <person name="Martinez A.T."/>
            <person name="Grigoriev I.V."/>
        </authorList>
    </citation>
    <scope>NUCLEOTIDE SEQUENCE</scope>
    <source>
        <strain evidence="1">MF-IS2</strain>
    </source>
</reference>
<accession>A0A9P5X4H1</accession>
<protein>
    <submittedName>
        <fullName evidence="1">Uncharacterized protein</fullName>
    </submittedName>
</protein>
<dbReference type="AlphaFoldDB" id="A0A9P5X4H1"/>
<keyword evidence="2" id="KW-1185">Reference proteome</keyword>
<evidence type="ECO:0000313" key="1">
    <source>
        <dbReference type="EMBL" id="KAF9443474.1"/>
    </source>
</evidence>
<organism evidence="1 2">
    <name type="scientific">Macrolepiota fuliginosa MF-IS2</name>
    <dbReference type="NCBI Taxonomy" id="1400762"/>
    <lineage>
        <taxon>Eukaryota</taxon>
        <taxon>Fungi</taxon>
        <taxon>Dikarya</taxon>
        <taxon>Basidiomycota</taxon>
        <taxon>Agaricomycotina</taxon>
        <taxon>Agaricomycetes</taxon>
        <taxon>Agaricomycetidae</taxon>
        <taxon>Agaricales</taxon>
        <taxon>Agaricineae</taxon>
        <taxon>Agaricaceae</taxon>
        <taxon>Macrolepiota</taxon>
    </lineage>
</organism>